<protein>
    <recommendedName>
        <fullName evidence="3">Secreted protein</fullName>
    </recommendedName>
</protein>
<proteinExistence type="predicted"/>
<name>A0ABU9WW30_9MICC</name>
<evidence type="ECO:0008006" key="3">
    <source>
        <dbReference type="Google" id="ProtNLM"/>
    </source>
</evidence>
<gene>
    <name evidence="1" type="ORF">ABCQ75_02340</name>
</gene>
<dbReference type="Pfam" id="PF18143">
    <property type="entry name" value="HAD_SAK_2"/>
    <property type="match status" value="1"/>
</dbReference>
<accession>A0ABU9WW30</accession>
<dbReference type="RefSeq" id="WP_345882871.1">
    <property type="nucleotide sequence ID" value="NZ_JBDFRB010000001.1"/>
</dbReference>
<dbReference type="EMBL" id="JBDFRB010000001">
    <property type="protein sequence ID" value="MEN2743378.1"/>
    <property type="molecule type" value="Genomic_DNA"/>
</dbReference>
<organism evidence="1 2">
    <name type="scientific">Sinomonas halotolerans</name>
    <dbReference type="NCBI Taxonomy" id="1644133"/>
    <lineage>
        <taxon>Bacteria</taxon>
        <taxon>Bacillati</taxon>
        <taxon>Actinomycetota</taxon>
        <taxon>Actinomycetes</taxon>
        <taxon>Micrococcales</taxon>
        <taxon>Micrococcaceae</taxon>
        <taxon>Sinomonas</taxon>
    </lineage>
</organism>
<comment type="caution">
    <text evidence="1">The sequence shown here is derived from an EMBL/GenBank/DDBJ whole genome shotgun (WGS) entry which is preliminary data.</text>
</comment>
<evidence type="ECO:0000313" key="1">
    <source>
        <dbReference type="EMBL" id="MEN2743378.1"/>
    </source>
</evidence>
<keyword evidence="2" id="KW-1185">Reference proteome</keyword>
<evidence type="ECO:0000313" key="2">
    <source>
        <dbReference type="Proteomes" id="UP001422074"/>
    </source>
</evidence>
<dbReference type="Proteomes" id="UP001422074">
    <property type="component" value="Unassembled WGS sequence"/>
</dbReference>
<reference evidence="1 2" key="1">
    <citation type="submission" date="2024-05" db="EMBL/GenBank/DDBJ databases">
        <title>Sinomonas sp. nov., isolated from a waste landfill.</title>
        <authorList>
            <person name="Zhao Y."/>
        </authorList>
    </citation>
    <scope>NUCLEOTIDE SEQUENCE [LARGE SCALE GENOMIC DNA]</scope>
    <source>
        <strain evidence="1 2">CCTCC AB2014300</strain>
    </source>
</reference>
<sequence>MQGLRLPPVPRIHLYLDIDGVLNAEARALHRRAESPWPGGYNVPAPYYGATIALDAVFALNRLIARYRIVGHWLTTWGPGAPQFGDYITLAGSDRWPVLATEDVSHSEEWQKFTSIRAHLAITRPDITIWIDDHLDREREAREWAEAAGILAVAPDPEWGIEPRHIDLLERHIAHRLAELRPDIT</sequence>